<organism evidence="1 2">
    <name type="scientific">Gossypium stocksii</name>
    <dbReference type="NCBI Taxonomy" id="47602"/>
    <lineage>
        <taxon>Eukaryota</taxon>
        <taxon>Viridiplantae</taxon>
        <taxon>Streptophyta</taxon>
        <taxon>Embryophyta</taxon>
        <taxon>Tracheophyta</taxon>
        <taxon>Spermatophyta</taxon>
        <taxon>Magnoliopsida</taxon>
        <taxon>eudicotyledons</taxon>
        <taxon>Gunneridae</taxon>
        <taxon>Pentapetalae</taxon>
        <taxon>rosids</taxon>
        <taxon>malvids</taxon>
        <taxon>Malvales</taxon>
        <taxon>Malvaceae</taxon>
        <taxon>Malvoideae</taxon>
        <taxon>Gossypium</taxon>
    </lineage>
</organism>
<dbReference type="EMBL" id="JAIQCV010000007">
    <property type="protein sequence ID" value="KAH1083198.1"/>
    <property type="molecule type" value="Genomic_DNA"/>
</dbReference>
<gene>
    <name evidence="1" type="ORF">J1N35_022959</name>
</gene>
<name>A0A9D4A2Q5_9ROSI</name>
<keyword evidence="2" id="KW-1185">Reference proteome</keyword>
<sequence length="59" mass="6993">MKDVSNWEVSLLAFKMLLDRHLRRHPKGRPQSTRIINNMDIREMGEPKQYIVCQTCGHN</sequence>
<comment type="caution">
    <text evidence="1">The sequence shown here is derived from an EMBL/GenBank/DDBJ whole genome shotgun (WGS) entry which is preliminary data.</text>
</comment>
<evidence type="ECO:0000313" key="2">
    <source>
        <dbReference type="Proteomes" id="UP000828251"/>
    </source>
</evidence>
<reference evidence="1 2" key="1">
    <citation type="journal article" date="2021" name="Plant Biotechnol. J.">
        <title>Multi-omics assisted identification of the key and species-specific regulatory components of drought-tolerant mechanisms in Gossypium stocksii.</title>
        <authorList>
            <person name="Yu D."/>
            <person name="Ke L."/>
            <person name="Zhang D."/>
            <person name="Wu Y."/>
            <person name="Sun Y."/>
            <person name="Mei J."/>
            <person name="Sun J."/>
            <person name="Sun Y."/>
        </authorList>
    </citation>
    <scope>NUCLEOTIDE SEQUENCE [LARGE SCALE GENOMIC DNA]</scope>
    <source>
        <strain evidence="2">cv. E1</strain>
        <tissue evidence="1">Leaf</tissue>
    </source>
</reference>
<dbReference type="AlphaFoldDB" id="A0A9D4A2Q5"/>
<proteinExistence type="predicted"/>
<accession>A0A9D4A2Q5</accession>
<evidence type="ECO:0000313" key="1">
    <source>
        <dbReference type="EMBL" id="KAH1083198.1"/>
    </source>
</evidence>
<protein>
    <submittedName>
        <fullName evidence="1">Uncharacterized protein</fullName>
    </submittedName>
</protein>
<dbReference type="Proteomes" id="UP000828251">
    <property type="component" value="Unassembled WGS sequence"/>
</dbReference>